<dbReference type="Gene3D" id="3.40.390.10">
    <property type="entry name" value="Collagenase (Catalytic Domain)"/>
    <property type="match status" value="1"/>
</dbReference>
<dbReference type="PANTHER" id="PTHR11733:SF133">
    <property type="entry name" value="PHOSPHATE-REGULATING NEUTRAL ENDOPEPTIDASE PHEX"/>
    <property type="match status" value="1"/>
</dbReference>
<dbReference type="InterPro" id="IPR000718">
    <property type="entry name" value="Peptidase_M13"/>
</dbReference>
<dbReference type="SUPFAM" id="SSF55486">
    <property type="entry name" value="Metalloproteases ('zincins'), catalytic domain"/>
    <property type="match status" value="2"/>
</dbReference>
<proteinExistence type="predicted"/>
<sequence length="307" mass="34851">MVKIALHLDVLGKEVGVRILARWECAPEVVNAFYQCSVDLYVFVLDRESSNTNLPIQLVSVFPAAVLQPPFFKKGRLEALNYGSIGVVIGHEITHGFDDMGELCFENRKSVSMQLVELYRSLAPYIRDSATNRTCNIVPTAIMWSRQTDKYGNLAQWWTSSTTDTYLKKAQCFIDQYNSYRVPELDSMVRREVKMNGVITQGENMADLGGLRQAYLAYKTLVRETGVEPRLPGLQEYSPEQLFFIGFGMVWCESTTKESLLQEVLSDPHSPHRLRVYGTLSNSPEFSQVWGCPSGSPMNPRHKCDLW</sequence>
<dbReference type="InterPro" id="IPR018497">
    <property type="entry name" value="Peptidase_M13_C"/>
</dbReference>
<evidence type="ECO:0000259" key="1">
    <source>
        <dbReference type="Pfam" id="PF01431"/>
    </source>
</evidence>
<name>A0A7R9EF81_9NEOP</name>
<feature type="domain" description="Peptidase M13 C-terminal" evidence="1">
    <location>
        <begin position="61"/>
        <end position="101"/>
    </location>
</feature>
<reference evidence="2" key="1">
    <citation type="submission" date="2020-11" db="EMBL/GenBank/DDBJ databases">
        <authorList>
            <person name="Tran Van P."/>
        </authorList>
    </citation>
    <scope>NUCLEOTIDE SEQUENCE</scope>
</reference>
<dbReference type="AlphaFoldDB" id="A0A7R9EF81"/>
<feature type="domain" description="Peptidase M13 C-terminal" evidence="1">
    <location>
        <begin position="146"/>
        <end position="306"/>
    </location>
</feature>
<dbReference type="Pfam" id="PF01431">
    <property type="entry name" value="Peptidase_M13"/>
    <property type="match status" value="2"/>
</dbReference>
<dbReference type="EMBL" id="OB795969">
    <property type="protein sequence ID" value="CAD7432901.1"/>
    <property type="molecule type" value="Genomic_DNA"/>
</dbReference>
<dbReference type="GO" id="GO:0005886">
    <property type="term" value="C:plasma membrane"/>
    <property type="evidence" value="ECO:0007669"/>
    <property type="project" value="TreeGrafter"/>
</dbReference>
<dbReference type="PANTHER" id="PTHR11733">
    <property type="entry name" value="ZINC METALLOPROTEASE FAMILY M13 NEPRILYSIN-RELATED"/>
    <property type="match status" value="1"/>
</dbReference>
<dbReference type="InterPro" id="IPR024079">
    <property type="entry name" value="MetalloPept_cat_dom_sf"/>
</dbReference>
<gene>
    <name evidence="2" type="ORF">TMSB3V08_LOCUS9593</name>
</gene>
<evidence type="ECO:0000313" key="2">
    <source>
        <dbReference type="EMBL" id="CAD7432901.1"/>
    </source>
</evidence>
<accession>A0A7R9EF81</accession>
<protein>
    <recommendedName>
        <fullName evidence="1">Peptidase M13 C-terminal domain-containing protein</fullName>
    </recommendedName>
</protein>
<dbReference type="GO" id="GO:0016485">
    <property type="term" value="P:protein processing"/>
    <property type="evidence" value="ECO:0007669"/>
    <property type="project" value="TreeGrafter"/>
</dbReference>
<dbReference type="PROSITE" id="PS51885">
    <property type="entry name" value="NEPRILYSIN"/>
    <property type="match status" value="1"/>
</dbReference>
<dbReference type="PRINTS" id="PR00786">
    <property type="entry name" value="NEPRILYSIN"/>
</dbReference>
<organism evidence="2">
    <name type="scientific">Timema monikensis</name>
    <dbReference type="NCBI Taxonomy" id="170555"/>
    <lineage>
        <taxon>Eukaryota</taxon>
        <taxon>Metazoa</taxon>
        <taxon>Ecdysozoa</taxon>
        <taxon>Arthropoda</taxon>
        <taxon>Hexapoda</taxon>
        <taxon>Insecta</taxon>
        <taxon>Pterygota</taxon>
        <taxon>Neoptera</taxon>
        <taxon>Polyneoptera</taxon>
        <taxon>Phasmatodea</taxon>
        <taxon>Timematodea</taxon>
        <taxon>Timematoidea</taxon>
        <taxon>Timematidae</taxon>
        <taxon>Timema</taxon>
    </lineage>
</organism>
<dbReference type="CDD" id="cd08662">
    <property type="entry name" value="M13"/>
    <property type="match status" value="1"/>
</dbReference>
<dbReference type="GO" id="GO:0004222">
    <property type="term" value="F:metalloendopeptidase activity"/>
    <property type="evidence" value="ECO:0007669"/>
    <property type="project" value="InterPro"/>
</dbReference>